<evidence type="ECO:0000256" key="1">
    <source>
        <dbReference type="SAM" id="Phobius"/>
    </source>
</evidence>
<reference evidence="2 3" key="1">
    <citation type="journal article" date="2019" name="Nature">
        <title>A new antibiotic selectively kills Gram-negative pathogens.</title>
        <authorList>
            <person name="Imai Y."/>
            <person name="Meyer K.J."/>
            <person name="Iinishi A."/>
            <person name="Favre-Godal Q."/>
            <person name="Green R."/>
            <person name="Manuse S."/>
            <person name="Caboni M."/>
            <person name="Mori M."/>
            <person name="Niles S."/>
            <person name="Ghiglieri M."/>
            <person name="Honrao C."/>
            <person name="Ma X."/>
            <person name="Guo J.J."/>
            <person name="Makriyannis A."/>
            <person name="Linares-Otoya L."/>
            <person name="Boehringer N."/>
            <person name="Wuisan Z.G."/>
            <person name="Kaur H."/>
            <person name="Wu R."/>
            <person name="Mateus A."/>
            <person name="Typas A."/>
            <person name="Savitski M.M."/>
            <person name="Espinoza J.L."/>
            <person name="O'Rourke A."/>
            <person name="Nelson K.E."/>
            <person name="Hiller S."/>
            <person name="Noinaj N."/>
            <person name="Schaeberle T.F."/>
            <person name="D'Onofrio A."/>
            <person name="Lewis K."/>
        </authorList>
    </citation>
    <scope>NUCLEOTIDE SEQUENCE [LARGE SCALE GENOMIC DNA]</scope>
    <source>
        <strain evidence="2 3">HGB 1456</strain>
    </source>
</reference>
<feature type="transmembrane region" description="Helical" evidence="1">
    <location>
        <begin position="52"/>
        <end position="73"/>
    </location>
</feature>
<dbReference type="RefSeq" id="WP_152962036.1">
    <property type="nucleotide sequence ID" value="NZ_CAWOZU010000011.1"/>
</dbReference>
<keyword evidence="1" id="KW-1133">Transmembrane helix</keyword>
<sequence length="385" mass="44450">MGWNKPVIAIQQKPVSPVLWRWLVSFIAIICVCIACYLLWSEFLRQQQGWMILGAVGLIWLTAFGLRLSLFGYRLEMYRLWHQENQYIEKEWQSWADRYMSVLYSSVFLPEKITAATIMQEESKIAVQYSIGKIIDYFSWSENKWQDSVKILLHSVENAISELLPDRPIYTTVITNCPEQKYEELEMILQQNWQSIFPSRKPLSQLNLVPYLSAMHIEHWLKDPASEVQLLILLQIESAGQFSEGLGVFLMATDDLVKKFDLVEKARIYRPMEINSEEFEREFGIFINTQLSAKSATGMIGDDNGIYTYSSKIMSVIQDNHAALKLEQIKNVEKFIGVPGQGAYWLAAGLAIDLSQYNSGGYLVLSKNEDNWVINTVQALEEQWK</sequence>
<comment type="caution">
    <text evidence="2">The sequence shown here is derived from an EMBL/GenBank/DDBJ whole genome shotgun (WGS) entry which is preliminary data.</text>
</comment>
<accession>A0A7C9KBY0</accession>
<dbReference type="AlphaFoldDB" id="A0A7C9KBY0"/>
<organism evidence="2 3">
    <name type="scientific">Photorhabdus khanii</name>
    <dbReference type="NCBI Taxonomy" id="1004150"/>
    <lineage>
        <taxon>Bacteria</taxon>
        <taxon>Pseudomonadati</taxon>
        <taxon>Pseudomonadota</taxon>
        <taxon>Gammaproteobacteria</taxon>
        <taxon>Enterobacterales</taxon>
        <taxon>Morganellaceae</taxon>
        <taxon>Photorhabdus</taxon>
    </lineage>
</organism>
<keyword evidence="1" id="KW-0472">Membrane</keyword>
<gene>
    <name evidence="2" type="ORF">GEA64_03870</name>
</gene>
<keyword evidence="1" id="KW-0812">Transmembrane</keyword>
<evidence type="ECO:0008006" key="4">
    <source>
        <dbReference type="Google" id="ProtNLM"/>
    </source>
</evidence>
<proteinExistence type="predicted"/>
<dbReference type="EMBL" id="WHZZ01000001">
    <property type="protein sequence ID" value="MQL47182.1"/>
    <property type="molecule type" value="Genomic_DNA"/>
</dbReference>
<evidence type="ECO:0000313" key="3">
    <source>
        <dbReference type="Proteomes" id="UP000481739"/>
    </source>
</evidence>
<evidence type="ECO:0000313" key="2">
    <source>
        <dbReference type="EMBL" id="MQL47182.1"/>
    </source>
</evidence>
<feature type="transmembrane region" description="Helical" evidence="1">
    <location>
        <begin position="20"/>
        <end position="40"/>
    </location>
</feature>
<name>A0A7C9KBY0_9GAMM</name>
<protein>
    <recommendedName>
        <fullName evidence="4">Type VI secretion protein</fullName>
    </recommendedName>
</protein>
<dbReference type="Proteomes" id="UP000481739">
    <property type="component" value="Unassembled WGS sequence"/>
</dbReference>